<evidence type="ECO:0000256" key="12">
    <source>
        <dbReference type="ARBA" id="ARBA00022917"/>
    </source>
</evidence>
<evidence type="ECO:0000256" key="2">
    <source>
        <dbReference type="ARBA" id="ARBA00008653"/>
    </source>
</evidence>
<dbReference type="EMBL" id="FPLJ01000084">
    <property type="protein sequence ID" value="SGY99371.1"/>
    <property type="molecule type" value="Genomic_DNA"/>
</dbReference>
<dbReference type="SUPFAM" id="SSF55681">
    <property type="entry name" value="Class II aaRS and biotin synthetases"/>
    <property type="match status" value="1"/>
</dbReference>
<comment type="similarity">
    <text evidence="2 15">Belongs to the phenylalanyl-tRNA synthetase beta subunit family. Type 1 subfamily.</text>
</comment>
<organism evidence="21 23">
    <name type="scientific">Moritella viscosa</name>
    <dbReference type="NCBI Taxonomy" id="80854"/>
    <lineage>
        <taxon>Bacteria</taxon>
        <taxon>Pseudomonadati</taxon>
        <taxon>Pseudomonadota</taxon>
        <taxon>Gammaproteobacteria</taxon>
        <taxon>Alteromonadales</taxon>
        <taxon>Moritellaceae</taxon>
        <taxon>Moritella</taxon>
    </lineage>
</organism>
<dbReference type="Gene3D" id="3.30.930.10">
    <property type="entry name" value="Bira Bifunctional Protein, Domain 2"/>
    <property type="match status" value="1"/>
</dbReference>
<evidence type="ECO:0000259" key="17">
    <source>
        <dbReference type="PROSITE" id="PS50886"/>
    </source>
</evidence>
<accession>A0A1L0ADP3</accession>
<evidence type="ECO:0000313" key="21">
    <source>
        <dbReference type="EMBL" id="SGZ14132.1"/>
    </source>
</evidence>
<dbReference type="GeneID" id="61297636"/>
<dbReference type="InterPro" id="IPR005121">
    <property type="entry name" value="Fdx_antiC-bd"/>
</dbReference>
<feature type="domain" description="B5" evidence="19">
    <location>
        <begin position="401"/>
        <end position="476"/>
    </location>
</feature>
<feature type="binding site" evidence="15">
    <location>
        <position position="460"/>
    </location>
    <ligand>
        <name>Mg(2+)</name>
        <dbReference type="ChEBI" id="CHEBI:18420"/>
        <note>shared with alpha subunit</note>
    </ligand>
</feature>
<comment type="subcellular location">
    <subcellularLocation>
        <location evidence="1 15">Cytoplasm</location>
    </subcellularLocation>
</comment>
<dbReference type="Pfam" id="PF03484">
    <property type="entry name" value="B5"/>
    <property type="match status" value="1"/>
</dbReference>
<dbReference type="CDD" id="cd02796">
    <property type="entry name" value="tRNA_bind_bactPheRS"/>
    <property type="match status" value="1"/>
</dbReference>
<evidence type="ECO:0000259" key="18">
    <source>
        <dbReference type="PROSITE" id="PS51447"/>
    </source>
</evidence>
<proteinExistence type="inferred from homology"/>
<gene>
    <name evidence="15" type="primary">pheT</name>
    <name evidence="20" type="ORF">MT2528_3832</name>
    <name evidence="21" type="ORF">NVI5450_4011</name>
</gene>
<dbReference type="FunFam" id="3.30.56.10:FF:000002">
    <property type="entry name" value="Phenylalanine--tRNA ligase beta subunit"/>
    <property type="match status" value="1"/>
</dbReference>
<dbReference type="InterPro" id="IPR045060">
    <property type="entry name" value="Phe-tRNA-ligase_IIc_bsu"/>
</dbReference>
<evidence type="ECO:0000256" key="11">
    <source>
        <dbReference type="ARBA" id="ARBA00022884"/>
    </source>
</evidence>
<evidence type="ECO:0000256" key="5">
    <source>
        <dbReference type="ARBA" id="ARBA00022555"/>
    </source>
</evidence>
<dbReference type="InterPro" id="IPR041616">
    <property type="entry name" value="PheRS_beta_core"/>
</dbReference>
<dbReference type="InterPro" id="IPR002547">
    <property type="entry name" value="tRNA-bd_dom"/>
</dbReference>
<comment type="subunit">
    <text evidence="3 15">Tetramer of two alpha and two beta subunits.</text>
</comment>
<feature type="binding site" evidence="15">
    <location>
        <position position="464"/>
    </location>
    <ligand>
        <name>Mg(2+)</name>
        <dbReference type="ChEBI" id="CHEBI:18420"/>
        <note>shared with alpha subunit</note>
    </ligand>
</feature>
<dbReference type="GO" id="GO:0000049">
    <property type="term" value="F:tRNA binding"/>
    <property type="evidence" value="ECO:0007669"/>
    <property type="project" value="UniProtKB-UniRule"/>
</dbReference>
<dbReference type="FunFam" id="3.50.40.10:FF:000001">
    <property type="entry name" value="Phenylalanine--tRNA ligase beta subunit"/>
    <property type="match status" value="1"/>
</dbReference>
<dbReference type="SUPFAM" id="SSF50249">
    <property type="entry name" value="Nucleic acid-binding proteins"/>
    <property type="match status" value="1"/>
</dbReference>
<dbReference type="GO" id="GO:0004826">
    <property type="term" value="F:phenylalanine-tRNA ligase activity"/>
    <property type="evidence" value="ECO:0007669"/>
    <property type="project" value="UniProtKB-UniRule"/>
</dbReference>
<evidence type="ECO:0000259" key="19">
    <source>
        <dbReference type="PROSITE" id="PS51483"/>
    </source>
</evidence>
<dbReference type="InterPro" id="IPR012340">
    <property type="entry name" value="NA-bd_OB-fold"/>
</dbReference>
<comment type="catalytic activity">
    <reaction evidence="14 15">
        <text>tRNA(Phe) + L-phenylalanine + ATP = L-phenylalanyl-tRNA(Phe) + AMP + diphosphate + H(+)</text>
        <dbReference type="Rhea" id="RHEA:19413"/>
        <dbReference type="Rhea" id="RHEA-COMP:9668"/>
        <dbReference type="Rhea" id="RHEA-COMP:9699"/>
        <dbReference type="ChEBI" id="CHEBI:15378"/>
        <dbReference type="ChEBI" id="CHEBI:30616"/>
        <dbReference type="ChEBI" id="CHEBI:33019"/>
        <dbReference type="ChEBI" id="CHEBI:58095"/>
        <dbReference type="ChEBI" id="CHEBI:78442"/>
        <dbReference type="ChEBI" id="CHEBI:78531"/>
        <dbReference type="ChEBI" id="CHEBI:456215"/>
        <dbReference type="EC" id="6.1.1.20"/>
    </reaction>
</comment>
<protein>
    <recommendedName>
        <fullName evidence="15">Phenylalanine--tRNA ligase beta subunit</fullName>
        <ecNumber evidence="15">6.1.1.20</ecNumber>
    </recommendedName>
    <alternativeName>
        <fullName evidence="15">Phenylalanyl-tRNA synthetase beta subunit</fullName>
        <shortName evidence="15">PheRS</shortName>
    </alternativeName>
</protein>
<dbReference type="Proteomes" id="UP000182660">
    <property type="component" value="Unassembled WGS sequence"/>
</dbReference>
<comment type="cofactor">
    <cofactor evidence="15">
        <name>Mg(2+)</name>
        <dbReference type="ChEBI" id="CHEBI:18420"/>
    </cofactor>
    <text evidence="15">Binds 2 magnesium ions per tetramer.</text>
</comment>
<evidence type="ECO:0000256" key="14">
    <source>
        <dbReference type="ARBA" id="ARBA00049255"/>
    </source>
</evidence>
<keyword evidence="7 15" id="KW-0479">Metal-binding</keyword>
<dbReference type="EC" id="6.1.1.20" evidence="15"/>
<keyword evidence="5 16" id="KW-0820">tRNA-binding</keyword>
<dbReference type="EMBL" id="FPLD01000113">
    <property type="protein sequence ID" value="SGZ14132.1"/>
    <property type="molecule type" value="Genomic_DNA"/>
</dbReference>
<dbReference type="Gene3D" id="3.50.40.10">
    <property type="entry name" value="Phenylalanyl-trna Synthetase, Chain B, domain 3"/>
    <property type="match status" value="1"/>
</dbReference>
<keyword evidence="10 15" id="KW-0460">Magnesium</keyword>
<dbReference type="SUPFAM" id="SSF54991">
    <property type="entry name" value="Anticodon-binding domain of PheRS"/>
    <property type="match status" value="1"/>
</dbReference>
<sequence>MKFSNEWLQTWVKPGLTNEELAHQITMAGLEVDGIDAVAGNFTGIVVGHVVECGQHPDADKLQVTKIDIGAEELIDIVCGAANCRAGLKVAVATVGAVLPGDFKIKKAKLRGQPSHGMLCSESEMGMAESADGIIELPADAVPGTCIREFLGLDDVTIEVDLTPNRADCLSIAGIAREVGVLNNIAVTAPEWTNAAETSSETVSVSVDATALCPRYLGRVISNLDVTAKTPLWMVERLRRCGTRSIDPIVDVTNYVLLELGQPMHAFDLATLTGGINVRLANQDEKLTLLDGNEVKLNDNTLVIADDSGAIAMAGIFGGEKTGVTTATNSILLESAFFSPLAITGRARAYGLHTDSSHRFERGVDSELQYQAMERATQLIVEICGGEVAPIVDVTTESALPVHAPINLRRHQLDKVIGFHVEDAKVTDILNSLGLSPTFENDTWTVSSPSFRFDIEVEVDLIEEVARVFGYNNIPNVAPVAPLKMTDHNEATLPVRRIRDLMVDRGFQEAITYSFVDPKRQLLLHPEADHLVLPHPISIEMSVMRVSMFTGLVEAVVANQKRQQQRIRLFETGLTFIKDESVENGVLQVPMLGAIIAGTANAESWNQESKSVDYFDLKGDLDALLDQTCNTDAFVLKRASHPGLHPGQSAEIFCGDRSVGHIGTIHPSLEKKLGLNGSTIILEIELATLTSRKLPQAVEVSKFTSNRRDIAMIVKDDVNAGDVLNFIKKVGGNQLVGINLFDVYQGTGVAEGHKSLAISLTLQDISRTLEEKEISEAVNNVVEAISSEFNASLRD</sequence>
<dbReference type="Gene3D" id="3.30.70.380">
    <property type="entry name" value="Ferrodoxin-fold anticodon-binding domain"/>
    <property type="match status" value="1"/>
</dbReference>
<dbReference type="FunFam" id="3.30.70.380:FF:000001">
    <property type="entry name" value="Phenylalanine--tRNA ligase beta subunit"/>
    <property type="match status" value="1"/>
</dbReference>
<dbReference type="SMART" id="SM00874">
    <property type="entry name" value="B5"/>
    <property type="match status" value="1"/>
</dbReference>
<dbReference type="SMART" id="SM00896">
    <property type="entry name" value="FDX-ACB"/>
    <property type="match status" value="1"/>
</dbReference>
<dbReference type="Pfam" id="PF17759">
    <property type="entry name" value="tRNA_synthFbeta"/>
    <property type="match status" value="1"/>
</dbReference>
<reference evidence="21 23" key="2">
    <citation type="submission" date="2016-11" db="EMBL/GenBank/DDBJ databases">
        <authorList>
            <person name="Jaros S."/>
            <person name="Januszkiewicz K."/>
            <person name="Wedrychowicz H."/>
        </authorList>
    </citation>
    <scope>NUCLEOTIDE SEQUENCE [LARGE SCALE GENOMIC DNA]</scope>
    <source>
        <strain evidence="21">NVI 5450</strain>
    </source>
</reference>
<dbReference type="Gene3D" id="3.30.56.10">
    <property type="match status" value="2"/>
</dbReference>
<dbReference type="GO" id="GO:0006432">
    <property type="term" value="P:phenylalanyl-tRNA aminoacylation"/>
    <property type="evidence" value="ECO:0007669"/>
    <property type="project" value="UniProtKB-UniRule"/>
</dbReference>
<keyword evidence="4 15" id="KW-0963">Cytoplasm</keyword>
<dbReference type="InterPro" id="IPR005146">
    <property type="entry name" value="B3/B4_tRNA-bd"/>
</dbReference>
<dbReference type="Gene3D" id="2.40.50.140">
    <property type="entry name" value="Nucleic acid-binding proteins"/>
    <property type="match status" value="1"/>
</dbReference>
<keyword evidence="8 15" id="KW-0547">Nucleotide-binding</keyword>
<dbReference type="Pfam" id="PF03147">
    <property type="entry name" value="FDX-ACB"/>
    <property type="match status" value="1"/>
</dbReference>
<dbReference type="PROSITE" id="PS51447">
    <property type="entry name" value="FDX_ACB"/>
    <property type="match status" value="1"/>
</dbReference>
<dbReference type="InterPro" id="IPR033714">
    <property type="entry name" value="tRNA_bind_bactPheRS"/>
</dbReference>
<dbReference type="PANTHER" id="PTHR10947">
    <property type="entry name" value="PHENYLALANYL-TRNA SYNTHETASE BETA CHAIN AND LEUCINE-RICH REPEAT-CONTAINING PROTEIN 47"/>
    <property type="match status" value="1"/>
</dbReference>
<dbReference type="NCBIfam" id="NF045760">
    <property type="entry name" value="YtpR"/>
    <property type="match status" value="1"/>
</dbReference>
<dbReference type="InterPro" id="IPR020825">
    <property type="entry name" value="Phe-tRNA_synthase-like_B3/B4"/>
</dbReference>
<dbReference type="GO" id="GO:0005524">
    <property type="term" value="F:ATP binding"/>
    <property type="evidence" value="ECO:0007669"/>
    <property type="project" value="UniProtKB-UniRule"/>
</dbReference>
<keyword evidence="13 15" id="KW-0030">Aminoacyl-tRNA synthetase</keyword>
<dbReference type="RefSeq" id="WP_075473257.1">
    <property type="nucleotide sequence ID" value="NZ_CAWQZC010000059.1"/>
</dbReference>
<reference evidence="20 22" key="1">
    <citation type="submission" date="2016-11" db="EMBL/GenBank/DDBJ databases">
        <authorList>
            <person name="Klemetsen T."/>
        </authorList>
    </citation>
    <scope>NUCLEOTIDE SEQUENCE [LARGE SCALE GENOMIC DNA]</scope>
    <source>
        <strain evidence="20">MT 2528</strain>
    </source>
</reference>
<evidence type="ECO:0000256" key="10">
    <source>
        <dbReference type="ARBA" id="ARBA00022842"/>
    </source>
</evidence>
<dbReference type="Pfam" id="PF01588">
    <property type="entry name" value="tRNA_bind"/>
    <property type="match status" value="1"/>
</dbReference>
<dbReference type="InterPro" id="IPR005147">
    <property type="entry name" value="tRNA_synthase_B5-dom"/>
</dbReference>
<evidence type="ECO:0000256" key="7">
    <source>
        <dbReference type="ARBA" id="ARBA00022723"/>
    </source>
</evidence>
<evidence type="ECO:0000256" key="16">
    <source>
        <dbReference type="PROSITE-ProRule" id="PRU00209"/>
    </source>
</evidence>
<evidence type="ECO:0000256" key="15">
    <source>
        <dbReference type="HAMAP-Rule" id="MF_00283"/>
    </source>
</evidence>
<dbReference type="FunFam" id="2.40.50.140:FF:000045">
    <property type="entry name" value="Phenylalanine--tRNA ligase beta subunit"/>
    <property type="match status" value="1"/>
</dbReference>
<dbReference type="Proteomes" id="UP000183794">
    <property type="component" value="Unassembled WGS sequence"/>
</dbReference>
<evidence type="ECO:0000313" key="23">
    <source>
        <dbReference type="Proteomes" id="UP000183794"/>
    </source>
</evidence>
<evidence type="ECO:0000256" key="4">
    <source>
        <dbReference type="ARBA" id="ARBA00022490"/>
    </source>
</evidence>
<dbReference type="PROSITE" id="PS50886">
    <property type="entry name" value="TRBD"/>
    <property type="match status" value="1"/>
</dbReference>
<evidence type="ECO:0000313" key="20">
    <source>
        <dbReference type="EMBL" id="SGY99371.1"/>
    </source>
</evidence>
<evidence type="ECO:0000256" key="3">
    <source>
        <dbReference type="ARBA" id="ARBA00011209"/>
    </source>
</evidence>
<evidence type="ECO:0000256" key="9">
    <source>
        <dbReference type="ARBA" id="ARBA00022840"/>
    </source>
</evidence>
<dbReference type="InterPro" id="IPR045864">
    <property type="entry name" value="aa-tRNA-synth_II/BPL/LPL"/>
</dbReference>
<keyword evidence="11 16" id="KW-0694">RNA-binding</keyword>
<dbReference type="GO" id="GO:0009328">
    <property type="term" value="C:phenylalanine-tRNA ligase complex"/>
    <property type="evidence" value="ECO:0007669"/>
    <property type="project" value="TreeGrafter"/>
</dbReference>
<dbReference type="SUPFAM" id="SSF46955">
    <property type="entry name" value="Putative DNA-binding domain"/>
    <property type="match status" value="1"/>
</dbReference>
<evidence type="ECO:0000256" key="6">
    <source>
        <dbReference type="ARBA" id="ARBA00022598"/>
    </source>
</evidence>
<dbReference type="SUPFAM" id="SSF56037">
    <property type="entry name" value="PheT/TilS domain"/>
    <property type="match status" value="1"/>
</dbReference>
<feature type="domain" description="FDX-ACB" evidence="18">
    <location>
        <begin position="701"/>
        <end position="794"/>
    </location>
</feature>
<keyword evidence="22" id="KW-1185">Reference proteome</keyword>
<feature type="binding site" evidence="15">
    <location>
        <position position="454"/>
    </location>
    <ligand>
        <name>Mg(2+)</name>
        <dbReference type="ChEBI" id="CHEBI:18420"/>
        <note>shared with alpha subunit</note>
    </ligand>
</feature>
<dbReference type="CDD" id="cd00769">
    <property type="entry name" value="PheRS_beta_core"/>
    <property type="match status" value="1"/>
</dbReference>
<evidence type="ECO:0000313" key="22">
    <source>
        <dbReference type="Proteomes" id="UP000182660"/>
    </source>
</evidence>
<dbReference type="PROSITE" id="PS51483">
    <property type="entry name" value="B5"/>
    <property type="match status" value="1"/>
</dbReference>
<keyword evidence="12 15" id="KW-0648">Protein biosynthesis</keyword>
<dbReference type="HAMAP" id="MF_00283">
    <property type="entry name" value="Phe_tRNA_synth_beta1"/>
    <property type="match status" value="1"/>
</dbReference>
<keyword evidence="9 15" id="KW-0067">ATP-binding</keyword>
<feature type="domain" description="TRNA-binding" evidence="17">
    <location>
        <begin position="39"/>
        <end position="148"/>
    </location>
</feature>
<evidence type="ECO:0000256" key="8">
    <source>
        <dbReference type="ARBA" id="ARBA00022741"/>
    </source>
</evidence>
<feature type="binding site" evidence="15">
    <location>
        <position position="463"/>
    </location>
    <ligand>
        <name>Mg(2+)</name>
        <dbReference type="ChEBI" id="CHEBI:18420"/>
        <note>shared with alpha subunit</note>
    </ligand>
</feature>
<dbReference type="InterPro" id="IPR004532">
    <property type="entry name" value="Phe-tRNA-ligase_IIc_bsu_bact"/>
</dbReference>
<dbReference type="InterPro" id="IPR009061">
    <property type="entry name" value="DNA-bd_dom_put_sf"/>
</dbReference>
<dbReference type="FunFam" id="3.30.930.10:FF:000022">
    <property type="entry name" value="Phenylalanine--tRNA ligase beta subunit"/>
    <property type="match status" value="1"/>
</dbReference>
<dbReference type="Pfam" id="PF03483">
    <property type="entry name" value="B3_4"/>
    <property type="match status" value="1"/>
</dbReference>
<keyword evidence="6 15" id="KW-0436">Ligase</keyword>
<dbReference type="OrthoDB" id="9805455at2"/>
<dbReference type="NCBIfam" id="TIGR00472">
    <property type="entry name" value="pheT_bact"/>
    <property type="match status" value="1"/>
</dbReference>
<dbReference type="SMART" id="SM00873">
    <property type="entry name" value="B3_4"/>
    <property type="match status" value="1"/>
</dbReference>
<dbReference type="PANTHER" id="PTHR10947:SF0">
    <property type="entry name" value="PHENYLALANINE--TRNA LIGASE BETA SUBUNIT"/>
    <property type="match status" value="1"/>
</dbReference>
<dbReference type="InterPro" id="IPR036690">
    <property type="entry name" value="Fdx_antiC-bd_sf"/>
</dbReference>
<evidence type="ECO:0000256" key="1">
    <source>
        <dbReference type="ARBA" id="ARBA00004496"/>
    </source>
</evidence>
<evidence type="ECO:0000256" key="13">
    <source>
        <dbReference type="ARBA" id="ARBA00023146"/>
    </source>
</evidence>
<dbReference type="AlphaFoldDB" id="A0A1L0ADP3"/>
<dbReference type="GO" id="GO:0000287">
    <property type="term" value="F:magnesium ion binding"/>
    <property type="evidence" value="ECO:0007669"/>
    <property type="project" value="UniProtKB-UniRule"/>
</dbReference>
<name>A0A1L0ADP3_9GAMM</name>